<feature type="chain" id="PRO_5013096138" evidence="1">
    <location>
        <begin position="20"/>
        <end position="154"/>
    </location>
</feature>
<proteinExistence type="predicted"/>
<evidence type="ECO:0000256" key="1">
    <source>
        <dbReference type="SAM" id="SignalP"/>
    </source>
</evidence>
<dbReference type="EMBL" id="KZ084102">
    <property type="protein sequence ID" value="OSD02913.1"/>
    <property type="molecule type" value="Genomic_DNA"/>
</dbReference>
<reference evidence="2 3" key="1">
    <citation type="journal article" date="2015" name="Biotechnol. Biofuels">
        <title>Enhanced degradation of softwood versus hardwood by the white-rot fungus Pycnoporus coccineus.</title>
        <authorList>
            <person name="Couturier M."/>
            <person name="Navarro D."/>
            <person name="Chevret D."/>
            <person name="Henrissat B."/>
            <person name="Piumi F."/>
            <person name="Ruiz-Duenas F.J."/>
            <person name="Martinez A.T."/>
            <person name="Grigoriev I.V."/>
            <person name="Riley R."/>
            <person name="Lipzen A."/>
            <person name="Berrin J.G."/>
            <person name="Master E.R."/>
            <person name="Rosso M.N."/>
        </authorList>
    </citation>
    <scope>NUCLEOTIDE SEQUENCE [LARGE SCALE GENOMIC DNA]</scope>
    <source>
        <strain evidence="2 3">BRFM310</strain>
    </source>
</reference>
<dbReference type="OrthoDB" id="2740299at2759"/>
<gene>
    <name evidence="2" type="ORF">PYCCODRAFT_1477222</name>
</gene>
<sequence>MLFSAVAIVLAALGQIAHAGPLSSTSATAIGASLPVSDLRIELVTPRANTTARHGASHPEPDQEAAVPSLLLCQVLNCGDCITLAFSSIPVDECQLSFLYQSVAISNPGNVPLPFAVFLSPPNLCETGVQITEQNVCFNVANNDLQDFILVEPE</sequence>
<organism evidence="2 3">
    <name type="scientific">Trametes coccinea (strain BRFM310)</name>
    <name type="common">Pycnoporus coccineus</name>
    <dbReference type="NCBI Taxonomy" id="1353009"/>
    <lineage>
        <taxon>Eukaryota</taxon>
        <taxon>Fungi</taxon>
        <taxon>Dikarya</taxon>
        <taxon>Basidiomycota</taxon>
        <taxon>Agaricomycotina</taxon>
        <taxon>Agaricomycetes</taxon>
        <taxon>Polyporales</taxon>
        <taxon>Polyporaceae</taxon>
        <taxon>Trametes</taxon>
    </lineage>
</organism>
<accession>A0A1Y2IQE4</accession>
<name>A0A1Y2IQE4_TRAC3</name>
<keyword evidence="3" id="KW-1185">Reference proteome</keyword>
<dbReference type="AlphaFoldDB" id="A0A1Y2IQE4"/>
<keyword evidence="1" id="KW-0732">Signal</keyword>
<feature type="signal peptide" evidence="1">
    <location>
        <begin position="1"/>
        <end position="19"/>
    </location>
</feature>
<evidence type="ECO:0000313" key="2">
    <source>
        <dbReference type="EMBL" id="OSD02913.1"/>
    </source>
</evidence>
<dbReference type="Proteomes" id="UP000193067">
    <property type="component" value="Unassembled WGS sequence"/>
</dbReference>
<evidence type="ECO:0000313" key="3">
    <source>
        <dbReference type="Proteomes" id="UP000193067"/>
    </source>
</evidence>
<protein>
    <submittedName>
        <fullName evidence="2">Uncharacterized protein</fullName>
    </submittedName>
</protein>